<evidence type="ECO:0000259" key="11">
    <source>
        <dbReference type="Pfam" id="PF02236"/>
    </source>
</evidence>
<dbReference type="GO" id="GO:0006351">
    <property type="term" value="P:DNA-templated transcription"/>
    <property type="evidence" value="ECO:0007669"/>
    <property type="project" value="InterPro"/>
</dbReference>
<evidence type="ECO:0000256" key="7">
    <source>
        <dbReference type="ARBA" id="ARBA00022833"/>
    </source>
</evidence>
<dbReference type="GO" id="GO:0008270">
    <property type="term" value="F:zinc ion binding"/>
    <property type="evidence" value="ECO:0007669"/>
    <property type="project" value="InterPro"/>
</dbReference>
<keyword evidence="7" id="KW-0862">Zinc</keyword>
<dbReference type="GO" id="GO:0003677">
    <property type="term" value="F:DNA binding"/>
    <property type="evidence" value="ECO:0007669"/>
    <property type="project" value="UniProtKB-KW"/>
</dbReference>
<evidence type="ECO:0000256" key="9">
    <source>
        <dbReference type="ARBA" id="ARBA00023125"/>
    </source>
</evidence>
<dbReference type="Pfam" id="PF03728">
    <property type="entry name" value="Viral_DNA_Zn_bi"/>
    <property type="match status" value="2"/>
</dbReference>
<keyword evidence="8" id="KW-1194">Viral DNA replication</keyword>
<dbReference type="InterPro" id="IPR036367">
    <property type="entry name" value="Ad_DBP_C_sf"/>
</dbReference>
<protein>
    <submittedName>
        <fullName evidence="13">DNA binding protein</fullName>
    </submittedName>
</protein>
<sequence>MKHGARKPGKRAAREFDEDEATLPPLPRKRQSKKMASNVSNGERYIYSEEDDEEDIENRGIDLPCKISASKARARGRRAVPLAEQVVADEEEEQEDEDDEEEEEGDMTEQNKGPQVSVPGKKATDPIVYGAQRAMALIERICEHLDMRWQGATVRPDDAIWTKIGGTFVRKRHPEYRLTFSSFDSFHGQVGRFVAAMVYGSAELEPKFVPGGAHVWRHGWFSPGNLLPRCMHGTEMVIKPRVVELNPSSEAGKRALAEQNGVMDRNRFGRQVVVLRFDKNVVCYKDQDHGGFPNPHAHGSCAMLFSDAQKALSAMKHDLAWTQALYPNCEKRRAEECVLLSTNCNCNYAMEGPIGGRQLCKMTPFKLSGTEHISNEMCETRSDMQAHKTNPHTMVFTCCNPQSPRGDSETRPIRRGDRTCAWRLSAMDLRYAYVFASELMTAVMGKSLPTNIPEFRWNDKYCYKTDVIAPVCPVESANPFA</sequence>
<evidence type="ECO:0000256" key="2">
    <source>
        <dbReference type="ARBA" id="ARBA00022553"/>
    </source>
</evidence>
<keyword evidence="6" id="KW-0479">Metal-binding</keyword>
<dbReference type="SUPFAM" id="SSF57917">
    <property type="entry name" value="Zn-binding domains of ADDBP"/>
    <property type="match status" value="2"/>
</dbReference>
<dbReference type="InterPro" id="IPR005376">
    <property type="entry name" value="Adenovirus_DNA-bd_zn-bd"/>
</dbReference>
<evidence type="ECO:0000259" key="12">
    <source>
        <dbReference type="Pfam" id="PF03728"/>
    </source>
</evidence>
<keyword evidence="9" id="KW-0238">DNA-binding</keyword>
<keyword evidence="4" id="KW-0945">Host-virus interaction</keyword>
<feature type="compositionally biased region" description="Acidic residues" evidence="10">
    <location>
        <begin position="87"/>
        <end position="107"/>
    </location>
</feature>
<dbReference type="GO" id="GO:0039693">
    <property type="term" value="P:viral DNA genome replication"/>
    <property type="evidence" value="ECO:0007669"/>
    <property type="project" value="UniProtKB-KW"/>
</dbReference>
<evidence type="ECO:0000256" key="6">
    <source>
        <dbReference type="ARBA" id="ARBA00022723"/>
    </source>
</evidence>
<keyword evidence="1" id="KW-0244">Early protein</keyword>
<organism evidence="13">
    <name type="scientific">Duck adenovirus 4</name>
    <dbReference type="NCBI Taxonomy" id="2726020"/>
    <lineage>
        <taxon>Viruses</taxon>
        <taxon>Varidnaviria</taxon>
        <taxon>Bamfordvirae</taxon>
        <taxon>Preplasmiviricota</taxon>
        <taxon>Polisuviricotina</taxon>
        <taxon>Pharingeaviricetes</taxon>
        <taxon>Rowavirales</taxon>
        <taxon>Adenoviridae</taxon>
        <taxon>Aviadenovirus</taxon>
        <taxon>Aviadenovirus cairinae</taxon>
    </lineage>
</organism>
<dbReference type="Gene3D" id="1.10.269.10">
    <property type="entry name" value="Adenovirus DNA-binding, N-terminal domain"/>
    <property type="match status" value="1"/>
</dbReference>
<dbReference type="EMBL" id="MN733730">
    <property type="protein sequence ID" value="QJC19257.1"/>
    <property type="molecule type" value="Genomic_DNA"/>
</dbReference>
<proteinExistence type="predicted"/>
<feature type="compositionally biased region" description="Basic residues" evidence="10">
    <location>
        <begin position="1"/>
        <end position="11"/>
    </location>
</feature>
<dbReference type="SUPFAM" id="SSF47724">
    <property type="entry name" value="Domain of early E2A DNA-binding protein, ADDBP"/>
    <property type="match status" value="1"/>
</dbReference>
<dbReference type="InterPro" id="IPR036368">
    <property type="entry name" value="ADBP_zn-bd_sf"/>
</dbReference>
<name>A0A6M3QD97_9ADEN</name>
<evidence type="ECO:0000256" key="5">
    <source>
        <dbReference type="ARBA" id="ARBA00022705"/>
    </source>
</evidence>
<dbReference type="Gene3D" id="3.90.148.10">
    <property type="entry name" value="Adenovirus DNA-binding, C-terminal domain superfamily/Adenovirus DNA-binding, zinc binding domain"/>
    <property type="match status" value="1"/>
</dbReference>
<evidence type="ECO:0000256" key="8">
    <source>
        <dbReference type="ARBA" id="ARBA00023109"/>
    </source>
</evidence>
<dbReference type="GO" id="GO:0006260">
    <property type="term" value="P:DNA replication"/>
    <property type="evidence" value="ECO:0007669"/>
    <property type="project" value="UniProtKB-KW"/>
</dbReference>
<keyword evidence="5" id="KW-0235">DNA replication</keyword>
<feature type="domain" description="Adenovirus DNA-binding zinc-binding" evidence="12">
    <location>
        <begin position="228"/>
        <end position="329"/>
    </location>
</feature>
<keyword evidence="3" id="KW-1048">Host nucleus</keyword>
<feature type="domain" description="Adenovirus DNA-binding zinc-binding" evidence="12">
    <location>
        <begin position="342"/>
        <end position="443"/>
    </location>
</feature>
<dbReference type="Pfam" id="PF02236">
    <property type="entry name" value="Viral_DNA_bi"/>
    <property type="match status" value="1"/>
</dbReference>
<evidence type="ECO:0000256" key="10">
    <source>
        <dbReference type="SAM" id="MobiDB-lite"/>
    </source>
</evidence>
<keyword evidence="2" id="KW-0597">Phosphoprotein</keyword>
<dbReference type="InterPro" id="IPR036362">
    <property type="entry name" value="Adenovirus_DNA-bd_N_sf"/>
</dbReference>
<evidence type="ECO:0000256" key="4">
    <source>
        <dbReference type="ARBA" id="ARBA00022581"/>
    </source>
</evidence>
<evidence type="ECO:0000313" key="13">
    <source>
        <dbReference type="EMBL" id="QJC19257.1"/>
    </source>
</evidence>
<feature type="domain" description="Adenovirus DNA-binding all-alpha" evidence="11">
    <location>
        <begin position="130"/>
        <end position="208"/>
    </location>
</feature>
<evidence type="ECO:0000256" key="3">
    <source>
        <dbReference type="ARBA" id="ARBA00022562"/>
    </source>
</evidence>
<reference evidence="13" key="1">
    <citation type="submission" date="2019-11" db="EMBL/GenBank/DDBJ databases">
        <authorList>
            <person name="Huang Y."/>
            <person name="Zhang J."/>
            <person name="Sun M."/>
        </authorList>
    </citation>
    <scope>NUCLEOTIDE SEQUENCE</scope>
    <source>
        <strain evidence="13">GD-2019</strain>
    </source>
</reference>
<feature type="region of interest" description="Disordered" evidence="10">
    <location>
        <begin position="1"/>
        <end position="121"/>
    </location>
</feature>
<dbReference type="InterPro" id="IPR003176">
    <property type="entry name" value="Adenovirus_DNA-bd_a"/>
</dbReference>
<accession>A0A6M3QD97</accession>
<evidence type="ECO:0000256" key="1">
    <source>
        <dbReference type="ARBA" id="ARBA00022518"/>
    </source>
</evidence>